<dbReference type="PANTHER" id="PTHR23077:SF132">
    <property type="entry name" value="ATP-DEPENDENT ZN PROTEASE"/>
    <property type="match status" value="1"/>
</dbReference>
<reference evidence="3" key="1">
    <citation type="submission" date="2022-08" db="EMBL/GenBank/DDBJ databases">
        <authorList>
            <consortium name="DOE Joint Genome Institute"/>
            <person name="Min B."/>
            <person name="Riley R."/>
            <person name="Sierra-Patev S."/>
            <person name="Naranjo-Ortiz M."/>
            <person name="Looney B."/>
            <person name="Konkel Z."/>
            <person name="Slot J.C."/>
            <person name="Sakamoto Y."/>
            <person name="Steenwyk J.L."/>
            <person name="Rokas A."/>
            <person name="Carro J."/>
            <person name="Camarero S."/>
            <person name="Ferreira P."/>
            <person name="Molpeceres G."/>
            <person name="Ruiz-Duenas F.J."/>
            <person name="Serrano A."/>
            <person name="Henrissat B."/>
            <person name="Drula E."/>
            <person name="Hughes K.W."/>
            <person name="Mata J.L."/>
            <person name="Ishikawa N.K."/>
            <person name="Vargas-Isla R."/>
            <person name="Ushijima S."/>
            <person name="Smith C.A."/>
            <person name="Ahrendt S."/>
            <person name="Andreopoulos W."/>
            <person name="He G."/>
            <person name="Labutti K."/>
            <person name="Lipzen A."/>
            <person name="Ng V."/>
            <person name="Sandor L."/>
            <person name="Barry K."/>
            <person name="Martinez A.T."/>
            <person name="Xiao Y."/>
            <person name="Gibbons J.G."/>
            <person name="Terashima K."/>
            <person name="Hibbett D.S."/>
            <person name="Grigoriev I.V."/>
        </authorList>
    </citation>
    <scope>NUCLEOTIDE SEQUENCE</scope>
    <source>
        <strain evidence="3">TFB9207</strain>
    </source>
</reference>
<name>A0AA38PFA3_9AGAR</name>
<dbReference type="GO" id="GO:1990275">
    <property type="term" value="F:preribosome binding"/>
    <property type="evidence" value="ECO:0007669"/>
    <property type="project" value="TreeGrafter"/>
</dbReference>
<dbReference type="GO" id="GO:0003723">
    <property type="term" value="F:RNA binding"/>
    <property type="evidence" value="ECO:0007669"/>
    <property type="project" value="TreeGrafter"/>
</dbReference>
<dbReference type="InterPro" id="IPR003959">
    <property type="entry name" value="ATPase_AAA_core"/>
</dbReference>
<protein>
    <submittedName>
        <fullName evidence="3">P-loop containing nucleoside triphosphate hydrolase protein</fullName>
    </submittedName>
</protein>
<feature type="compositionally biased region" description="Polar residues" evidence="1">
    <location>
        <begin position="559"/>
        <end position="569"/>
    </location>
</feature>
<sequence>MASVNHPNMEEGFVDDWDDMTELTSSRKESDTFYNKWTQQASAKHVDAVLSAFEALRRLYPKHSIVTTTDSRLHPFSFPGAQVVPLEHNPLVATLGFAPLNRSSAPVPGLLTSRVLAGSFKLQWQNQDFILHVVQYPHGLSVGTQSFILHEGSEEPARQLLLACGLWSEAIHNEIWVFNQGFWQKDGGLWDSIQKADWKDVILKDKFKKAFQKDVYGFFDSKELYQELGIPWKRGLIMHGPPGNGKTISLKTVMKTCDARGYTPLYVKSFQSFAGDEYSMRVVFNKARQLAPCVLVLEDLDSLITDRNRSFFLNELDGLEGNDGLLVLGTTNHFDRLDPGLSTRPSRFDRKYLFDDPDRDERALYAVYWQDKLKDNRSVDFPNSLVDEVADATDRFSFAYLKEAFVSALVTLAGADEDDRSPFRAVLMEQIDVLRKQLDKPQTAKTAPASREFVRPSRNDAPLAQVSRALPVLGNRAQLDPTIRRPTSNGNVNPVICVPPSPPTSISMNHQNLEDDETKRRSQLVAIHAQIESIRESLRVPGGFGNIEEDDQVTSRMLSLSSPRSQNPGRNLPGVAGYWA</sequence>
<feature type="region of interest" description="Disordered" evidence="1">
    <location>
        <begin position="438"/>
        <end position="460"/>
    </location>
</feature>
<keyword evidence="3" id="KW-0378">Hydrolase</keyword>
<dbReference type="InterPro" id="IPR050168">
    <property type="entry name" value="AAA_ATPase_domain"/>
</dbReference>
<feature type="region of interest" description="Disordered" evidence="1">
    <location>
        <begin position="559"/>
        <end position="580"/>
    </location>
</feature>
<dbReference type="SUPFAM" id="SSF52540">
    <property type="entry name" value="P-loop containing nucleoside triphosphate hydrolases"/>
    <property type="match status" value="1"/>
</dbReference>
<evidence type="ECO:0000313" key="3">
    <source>
        <dbReference type="EMBL" id="KAJ3841506.1"/>
    </source>
</evidence>
<keyword evidence="4" id="KW-1185">Reference proteome</keyword>
<evidence type="ECO:0000256" key="1">
    <source>
        <dbReference type="SAM" id="MobiDB-lite"/>
    </source>
</evidence>
<dbReference type="Proteomes" id="UP001163846">
    <property type="component" value="Unassembled WGS sequence"/>
</dbReference>
<gene>
    <name evidence="3" type="ORF">F5878DRAFT_722916</name>
</gene>
<comment type="caution">
    <text evidence="3">The sequence shown here is derived from an EMBL/GenBank/DDBJ whole genome shotgun (WGS) entry which is preliminary data.</text>
</comment>
<dbReference type="GO" id="GO:0005524">
    <property type="term" value="F:ATP binding"/>
    <property type="evidence" value="ECO:0007669"/>
    <property type="project" value="InterPro"/>
</dbReference>
<evidence type="ECO:0000259" key="2">
    <source>
        <dbReference type="SMART" id="SM00382"/>
    </source>
</evidence>
<dbReference type="Pfam" id="PF00004">
    <property type="entry name" value="AAA"/>
    <property type="match status" value="1"/>
</dbReference>
<dbReference type="GO" id="GO:0042254">
    <property type="term" value="P:ribosome biogenesis"/>
    <property type="evidence" value="ECO:0007669"/>
    <property type="project" value="TreeGrafter"/>
</dbReference>
<evidence type="ECO:0000313" key="4">
    <source>
        <dbReference type="Proteomes" id="UP001163846"/>
    </source>
</evidence>
<dbReference type="AlphaFoldDB" id="A0AA38PFA3"/>
<dbReference type="SMART" id="SM00382">
    <property type="entry name" value="AAA"/>
    <property type="match status" value="1"/>
</dbReference>
<organism evidence="3 4">
    <name type="scientific">Lentinula raphanica</name>
    <dbReference type="NCBI Taxonomy" id="153919"/>
    <lineage>
        <taxon>Eukaryota</taxon>
        <taxon>Fungi</taxon>
        <taxon>Dikarya</taxon>
        <taxon>Basidiomycota</taxon>
        <taxon>Agaricomycotina</taxon>
        <taxon>Agaricomycetes</taxon>
        <taxon>Agaricomycetidae</taxon>
        <taxon>Agaricales</taxon>
        <taxon>Marasmiineae</taxon>
        <taxon>Omphalotaceae</taxon>
        <taxon>Lentinula</taxon>
    </lineage>
</organism>
<proteinExistence type="predicted"/>
<dbReference type="Gene3D" id="3.40.50.300">
    <property type="entry name" value="P-loop containing nucleotide triphosphate hydrolases"/>
    <property type="match status" value="1"/>
</dbReference>
<accession>A0AA38PFA3</accession>
<dbReference type="InterPro" id="IPR003593">
    <property type="entry name" value="AAA+_ATPase"/>
</dbReference>
<dbReference type="EMBL" id="MU806037">
    <property type="protein sequence ID" value="KAJ3841506.1"/>
    <property type="molecule type" value="Genomic_DNA"/>
</dbReference>
<dbReference type="PANTHER" id="PTHR23077">
    <property type="entry name" value="AAA-FAMILY ATPASE"/>
    <property type="match status" value="1"/>
</dbReference>
<dbReference type="GO" id="GO:0005634">
    <property type="term" value="C:nucleus"/>
    <property type="evidence" value="ECO:0007669"/>
    <property type="project" value="TreeGrafter"/>
</dbReference>
<dbReference type="GO" id="GO:0016887">
    <property type="term" value="F:ATP hydrolysis activity"/>
    <property type="evidence" value="ECO:0007669"/>
    <property type="project" value="InterPro"/>
</dbReference>
<feature type="domain" description="AAA+ ATPase" evidence="2">
    <location>
        <begin position="232"/>
        <end position="358"/>
    </location>
</feature>
<dbReference type="InterPro" id="IPR027417">
    <property type="entry name" value="P-loop_NTPase"/>
</dbReference>